<evidence type="ECO:0000256" key="9">
    <source>
        <dbReference type="ARBA" id="ARBA00024056"/>
    </source>
</evidence>
<evidence type="ECO:0000256" key="7">
    <source>
        <dbReference type="ARBA" id="ARBA00023288"/>
    </source>
</evidence>
<organism evidence="13 14">
    <name type="scientific">Tilletia horrida</name>
    <dbReference type="NCBI Taxonomy" id="155126"/>
    <lineage>
        <taxon>Eukaryota</taxon>
        <taxon>Fungi</taxon>
        <taxon>Dikarya</taxon>
        <taxon>Basidiomycota</taxon>
        <taxon>Ustilaginomycotina</taxon>
        <taxon>Exobasidiomycetes</taxon>
        <taxon>Tilletiales</taxon>
        <taxon>Tilletiaceae</taxon>
        <taxon>Tilletia</taxon>
    </lineage>
</organism>
<keyword evidence="14" id="KW-1185">Reference proteome</keyword>
<comment type="subcellular location">
    <subcellularLocation>
        <location evidence="2">Cell membrane</location>
        <topology evidence="2">Lipid-anchor</topology>
        <topology evidence="2">GPI-anchor</topology>
    </subcellularLocation>
</comment>
<evidence type="ECO:0000256" key="3">
    <source>
        <dbReference type="ARBA" id="ARBA00022622"/>
    </source>
</evidence>
<dbReference type="PANTHER" id="PTHR10587">
    <property type="entry name" value="GLYCOSYL TRANSFERASE-RELATED"/>
    <property type="match status" value="1"/>
</dbReference>
<dbReference type="SUPFAM" id="SSF88713">
    <property type="entry name" value="Glycoside hydrolase/deacetylase"/>
    <property type="match status" value="1"/>
</dbReference>
<dbReference type="InterPro" id="IPR011330">
    <property type="entry name" value="Glyco_hydro/deAcase_b/a-brl"/>
</dbReference>
<dbReference type="EMBL" id="JAPDMZ010000021">
    <property type="protein sequence ID" value="KAK0556024.1"/>
    <property type="molecule type" value="Genomic_DNA"/>
</dbReference>
<keyword evidence="7" id="KW-0449">Lipoprotein</keyword>
<dbReference type="Gene3D" id="3.20.20.370">
    <property type="entry name" value="Glycoside hydrolase/deacetylase"/>
    <property type="match status" value="1"/>
</dbReference>
<dbReference type="GO" id="GO:0098552">
    <property type="term" value="C:side of membrane"/>
    <property type="evidence" value="ECO:0007669"/>
    <property type="project" value="UniProtKB-KW"/>
</dbReference>
<reference evidence="13" key="1">
    <citation type="journal article" date="2023" name="PhytoFront">
        <title>Draft Genome Resources of Seven Strains of Tilletia horrida, Causal Agent of Kernel Smut of Rice.</title>
        <authorList>
            <person name="Khanal S."/>
            <person name="Antony Babu S."/>
            <person name="Zhou X.G."/>
        </authorList>
    </citation>
    <scope>NUCLEOTIDE SEQUENCE</scope>
    <source>
        <strain evidence="13">TX6</strain>
    </source>
</reference>
<gene>
    <name evidence="13" type="ORF">OC846_001460</name>
</gene>
<feature type="signal peptide" evidence="11">
    <location>
        <begin position="1"/>
        <end position="19"/>
    </location>
</feature>
<evidence type="ECO:0000256" key="2">
    <source>
        <dbReference type="ARBA" id="ARBA00004609"/>
    </source>
</evidence>
<dbReference type="GO" id="GO:0000272">
    <property type="term" value="P:polysaccharide catabolic process"/>
    <property type="evidence" value="ECO:0007669"/>
    <property type="project" value="UniProtKB-KW"/>
</dbReference>
<comment type="catalytic activity">
    <reaction evidence="10">
        <text>[(1-&gt;4)-N-acetyl-beta-D-glucosaminyl](n) + n H2O = chitosan + n acetate</text>
        <dbReference type="Rhea" id="RHEA:10464"/>
        <dbReference type="Rhea" id="RHEA-COMP:9593"/>
        <dbReference type="Rhea" id="RHEA-COMP:9597"/>
        <dbReference type="ChEBI" id="CHEBI:15377"/>
        <dbReference type="ChEBI" id="CHEBI:17029"/>
        <dbReference type="ChEBI" id="CHEBI:30089"/>
        <dbReference type="ChEBI" id="CHEBI:57704"/>
        <dbReference type="EC" id="3.5.1.41"/>
    </reaction>
    <physiologicalReaction direction="left-to-right" evidence="10">
        <dbReference type="Rhea" id="RHEA:10465"/>
    </physiologicalReaction>
</comment>
<evidence type="ECO:0000313" key="14">
    <source>
        <dbReference type="Proteomes" id="UP001176517"/>
    </source>
</evidence>
<keyword evidence="6" id="KW-0170">Cobalt</keyword>
<evidence type="ECO:0000313" key="13">
    <source>
        <dbReference type="EMBL" id="KAK0556024.1"/>
    </source>
</evidence>
<dbReference type="InterPro" id="IPR050248">
    <property type="entry name" value="Polysacc_deacetylase_ArnD"/>
</dbReference>
<comment type="caution">
    <text evidence="13">The sequence shown here is derived from an EMBL/GenBank/DDBJ whole genome shotgun (WGS) entry which is preliminary data.</text>
</comment>
<feature type="domain" description="NodB homology" evidence="12">
    <location>
        <begin position="112"/>
        <end position="310"/>
    </location>
</feature>
<dbReference type="EC" id="3.5.1.41" evidence="9"/>
<evidence type="ECO:0000256" key="5">
    <source>
        <dbReference type="ARBA" id="ARBA00023277"/>
    </source>
</evidence>
<dbReference type="GO" id="GO:0009272">
    <property type="term" value="P:fungal-type cell wall biogenesis"/>
    <property type="evidence" value="ECO:0007669"/>
    <property type="project" value="UniProtKB-ARBA"/>
</dbReference>
<keyword evidence="5" id="KW-0119">Carbohydrate metabolism</keyword>
<keyword evidence="8" id="KW-0624">Polysaccharide degradation</keyword>
<protein>
    <recommendedName>
        <fullName evidence="9">chitin deacetylase</fullName>
        <ecNumber evidence="9">3.5.1.41</ecNumber>
    </recommendedName>
</protein>
<evidence type="ECO:0000256" key="1">
    <source>
        <dbReference type="ARBA" id="ARBA00001941"/>
    </source>
</evidence>
<accession>A0AAN6GSP5</accession>
<keyword evidence="3" id="KW-0325">Glycoprotein</keyword>
<proteinExistence type="predicted"/>
<keyword evidence="3" id="KW-0472">Membrane</keyword>
<evidence type="ECO:0000256" key="8">
    <source>
        <dbReference type="ARBA" id="ARBA00023326"/>
    </source>
</evidence>
<dbReference type="GO" id="GO:0006032">
    <property type="term" value="P:chitin catabolic process"/>
    <property type="evidence" value="ECO:0007669"/>
    <property type="project" value="UniProtKB-KW"/>
</dbReference>
<sequence>MIPARFALLFTTLLTTVYALDGDSFKQGRVRWTRSASGQNYPTEWQLAPASSNKPEWIQALNDAIAAGKIPNIPPSKLVNGQPTYPAGTPDPCNWSNTQCQGKGDIYYAPNGYMGIQFDDGPTPASPQLREFLTQNDIAATHFMIGSNILDYSSEFDAIFKVPNQHIAVHTWSHNMSTTLPNEVMLAELGWTMQIIYDRSGKIPAWWRAPMGDLDNRIRAIAYEVFGLTAVNWNYDSNDWCMEADGSSDCAGENPGKDQTSITNYIDQTVSTAPKSPGVIMLEHELTTYSVNAFIQHTWPGISKYGWKFNSIPELFGLPWYANSYNNTTPNSSQTSFVKSAIVPGGNSNGIAPSSSTAASAASTTTITTSASGTIFTTHVVSTPTSTAQKGHDNAAPATLARAFSSSSLLLFIGALAAAAAM</sequence>
<dbReference type="Proteomes" id="UP001176517">
    <property type="component" value="Unassembled WGS sequence"/>
</dbReference>
<evidence type="ECO:0000256" key="4">
    <source>
        <dbReference type="ARBA" id="ARBA00023024"/>
    </source>
</evidence>
<feature type="chain" id="PRO_5042937458" description="chitin deacetylase" evidence="11">
    <location>
        <begin position="20"/>
        <end position="422"/>
    </location>
</feature>
<dbReference type="PROSITE" id="PS51677">
    <property type="entry name" value="NODB"/>
    <property type="match status" value="1"/>
</dbReference>
<dbReference type="GO" id="GO:0004099">
    <property type="term" value="F:chitin deacetylase activity"/>
    <property type="evidence" value="ECO:0007669"/>
    <property type="project" value="UniProtKB-EC"/>
</dbReference>
<dbReference type="PANTHER" id="PTHR10587:SF135">
    <property type="entry name" value="CHITIN DEACETYLASE 3"/>
    <property type="match status" value="1"/>
</dbReference>
<keyword evidence="11" id="KW-0732">Signal</keyword>
<evidence type="ECO:0000259" key="12">
    <source>
        <dbReference type="PROSITE" id="PS51677"/>
    </source>
</evidence>
<dbReference type="InterPro" id="IPR002509">
    <property type="entry name" value="NODB_dom"/>
</dbReference>
<dbReference type="Pfam" id="PF01522">
    <property type="entry name" value="Polysacc_deac_1"/>
    <property type="match status" value="1"/>
</dbReference>
<evidence type="ECO:0000256" key="6">
    <source>
        <dbReference type="ARBA" id="ARBA00023285"/>
    </source>
</evidence>
<dbReference type="GO" id="GO:0005886">
    <property type="term" value="C:plasma membrane"/>
    <property type="evidence" value="ECO:0007669"/>
    <property type="project" value="UniProtKB-SubCell"/>
</dbReference>
<keyword evidence="3" id="KW-0336">GPI-anchor</keyword>
<comment type="cofactor">
    <cofactor evidence="1">
        <name>Co(2+)</name>
        <dbReference type="ChEBI" id="CHEBI:48828"/>
    </cofactor>
</comment>
<evidence type="ECO:0000256" key="10">
    <source>
        <dbReference type="ARBA" id="ARBA00048494"/>
    </source>
</evidence>
<dbReference type="AlphaFoldDB" id="A0AAN6GSP5"/>
<name>A0AAN6GSP5_9BASI</name>
<evidence type="ECO:0000256" key="11">
    <source>
        <dbReference type="SAM" id="SignalP"/>
    </source>
</evidence>
<keyword evidence="4" id="KW-0146">Chitin degradation</keyword>